<evidence type="ECO:0000313" key="3">
    <source>
        <dbReference type="Proteomes" id="UP000738359"/>
    </source>
</evidence>
<dbReference type="Proteomes" id="UP000738359">
    <property type="component" value="Unassembled WGS sequence"/>
</dbReference>
<keyword evidence="1" id="KW-0175">Coiled coil</keyword>
<sequence length="55" mass="6229">YNKRAKATRVSERADLRRAKQLAEEFEEAQGVAESYEEDEALRQAIAESLLMAEG</sequence>
<comment type="caution">
    <text evidence="2">The sequence shown here is derived from an EMBL/GenBank/DDBJ whole genome shotgun (WGS) entry which is preliminary data.</text>
</comment>
<name>A0A9P6LTE4_MORAP</name>
<reference evidence="2" key="1">
    <citation type="journal article" date="2020" name="Fungal Divers.">
        <title>Resolving the Mortierellaceae phylogeny through synthesis of multi-gene phylogenetics and phylogenomics.</title>
        <authorList>
            <person name="Vandepol N."/>
            <person name="Liber J."/>
            <person name="Desiro A."/>
            <person name="Na H."/>
            <person name="Kennedy M."/>
            <person name="Barry K."/>
            <person name="Grigoriev I.V."/>
            <person name="Miller A.N."/>
            <person name="O'Donnell K."/>
            <person name="Stajich J.E."/>
            <person name="Bonito G."/>
        </authorList>
    </citation>
    <scope>NUCLEOTIDE SEQUENCE</scope>
    <source>
        <strain evidence="2">CK1249</strain>
    </source>
</reference>
<feature type="non-terminal residue" evidence="2">
    <location>
        <position position="55"/>
    </location>
</feature>
<feature type="non-terminal residue" evidence="2">
    <location>
        <position position="1"/>
    </location>
</feature>
<accession>A0A9P6LTE4</accession>
<feature type="coiled-coil region" evidence="1">
    <location>
        <begin position="9"/>
        <end position="39"/>
    </location>
</feature>
<dbReference type="PROSITE" id="PS50330">
    <property type="entry name" value="UIM"/>
    <property type="match status" value="1"/>
</dbReference>
<dbReference type="EMBL" id="JAAAHY010003650">
    <property type="protein sequence ID" value="KAF9939188.1"/>
    <property type="molecule type" value="Genomic_DNA"/>
</dbReference>
<organism evidence="2 3">
    <name type="scientific">Mortierella alpina</name>
    <name type="common">Oleaginous fungus</name>
    <name type="synonym">Mortierella renispora</name>
    <dbReference type="NCBI Taxonomy" id="64518"/>
    <lineage>
        <taxon>Eukaryota</taxon>
        <taxon>Fungi</taxon>
        <taxon>Fungi incertae sedis</taxon>
        <taxon>Mucoromycota</taxon>
        <taxon>Mortierellomycotina</taxon>
        <taxon>Mortierellomycetes</taxon>
        <taxon>Mortierellales</taxon>
        <taxon>Mortierellaceae</taxon>
        <taxon>Mortierella</taxon>
    </lineage>
</organism>
<proteinExistence type="predicted"/>
<evidence type="ECO:0000256" key="1">
    <source>
        <dbReference type="SAM" id="Coils"/>
    </source>
</evidence>
<dbReference type="InterPro" id="IPR003903">
    <property type="entry name" value="UIM_dom"/>
</dbReference>
<gene>
    <name evidence="2" type="ORF">BGZ70_006478</name>
</gene>
<evidence type="ECO:0000313" key="2">
    <source>
        <dbReference type="EMBL" id="KAF9939188.1"/>
    </source>
</evidence>
<protein>
    <submittedName>
        <fullName evidence="2">Uncharacterized protein</fullName>
    </submittedName>
</protein>
<dbReference type="AlphaFoldDB" id="A0A9P6LTE4"/>
<keyword evidence="3" id="KW-1185">Reference proteome</keyword>